<feature type="domain" description="ABC transporter" evidence="8">
    <location>
        <begin position="4"/>
        <end position="230"/>
    </location>
</feature>
<dbReference type="Pfam" id="PF00005">
    <property type="entry name" value="ABC_tran"/>
    <property type="match status" value="1"/>
</dbReference>
<dbReference type="InterPro" id="IPR003593">
    <property type="entry name" value="AAA+_ATPase"/>
</dbReference>
<dbReference type="InterPro" id="IPR027417">
    <property type="entry name" value="P-loop_NTPase"/>
</dbReference>
<protein>
    <submittedName>
        <fullName evidence="9">ABC transporter ATP-binding protein</fullName>
    </submittedName>
</protein>
<dbReference type="CDD" id="cd03230">
    <property type="entry name" value="ABC_DR_subfamily_A"/>
    <property type="match status" value="1"/>
</dbReference>
<dbReference type="InterPro" id="IPR050763">
    <property type="entry name" value="ABC_transporter_ATP-binding"/>
</dbReference>
<evidence type="ECO:0000256" key="1">
    <source>
        <dbReference type="ARBA" id="ARBA00004202"/>
    </source>
</evidence>
<dbReference type="SUPFAM" id="SSF52540">
    <property type="entry name" value="P-loop containing nucleoside triphosphate hydrolases"/>
    <property type="match status" value="1"/>
</dbReference>
<comment type="similarity">
    <text evidence="2">Belongs to the ABC transporter superfamily.</text>
</comment>
<evidence type="ECO:0000256" key="4">
    <source>
        <dbReference type="ARBA" id="ARBA00022741"/>
    </source>
</evidence>
<reference evidence="9 10" key="1">
    <citation type="submission" date="2021-01" db="EMBL/GenBank/DDBJ databases">
        <title>Whole genome shotgun sequence of Microbispora corallina NBRC 16416.</title>
        <authorList>
            <person name="Komaki H."/>
            <person name="Tamura T."/>
        </authorList>
    </citation>
    <scope>NUCLEOTIDE SEQUENCE [LARGE SCALE GENOMIC DNA]</scope>
    <source>
        <strain evidence="9 10">NBRC 16416</strain>
    </source>
</reference>
<dbReference type="GO" id="GO:0005524">
    <property type="term" value="F:ATP binding"/>
    <property type="evidence" value="ECO:0007669"/>
    <property type="project" value="UniProtKB-KW"/>
</dbReference>
<proteinExistence type="inferred from homology"/>
<dbReference type="Gene3D" id="3.40.50.300">
    <property type="entry name" value="P-loop containing nucleotide triphosphate hydrolases"/>
    <property type="match status" value="1"/>
</dbReference>
<feature type="region of interest" description="Disordered" evidence="7">
    <location>
        <begin position="230"/>
        <end position="260"/>
    </location>
</feature>
<comment type="caution">
    <text evidence="9">The sequence shown here is derived from an EMBL/GenBank/DDBJ whole genome shotgun (WGS) entry which is preliminary data.</text>
</comment>
<dbReference type="SMART" id="SM00382">
    <property type="entry name" value="AAA"/>
    <property type="match status" value="1"/>
</dbReference>
<evidence type="ECO:0000259" key="8">
    <source>
        <dbReference type="PROSITE" id="PS50893"/>
    </source>
</evidence>
<dbReference type="InterPro" id="IPR003439">
    <property type="entry name" value="ABC_transporter-like_ATP-bd"/>
</dbReference>
<keyword evidence="3" id="KW-0813">Transport</keyword>
<evidence type="ECO:0000313" key="9">
    <source>
        <dbReference type="EMBL" id="GIH42499.1"/>
    </source>
</evidence>
<gene>
    <name evidence="9" type="ORF">Mco01_54990</name>
</gene>
<keyword evidence="5 9" id="KW-0067">ATP-binding</keyword>
<sequence length="312" mass="32603">MTMLEATGLRKRFGAVTALDGFDLAVTAGEICGLIGHNGAGKTTFARIASGLDRPDAGRVLIGGADARTARGRVGWAPQETALYPTATVRENMRLFGGLAGLRRRRLRAEIDELADALGLREVLDRPAGRLSGGQQRRAQTATALLNRPPVLLLDEPTVGADPDTRLDLLAVVRARAAEGAAVCYTTHYLPELVELDATLAVAAAGRVIARGSRAALLAGLPGRAVLRFDGPPPAALTPAPGEHSDGEHSDGEHSDGEHSVVVTAERPAEAAARVLAGLGPDAARLRGVDIAEPTLDDLYRHLATREARSAA</sequence>
<evidence type="ECO:0000256" key="2">
    <source>
        <dbReference type="ARBA" id="ARBA00005417"/>
    </source>
</evidence>
<accession>A0ABQ4G604</accession>
<dbReference type="PROSITE" id="PS50893">
    <property type="entry name" value="ABC_TRANSPORTER_2"/>
    <property type="match status" value="1"/>
</dbReference>
<dbReference type="PANTHER" id="PTHR42711">
    <property type="entry name" value="ABC TRANSPORTER ATP-BINDING PROTEIN"/>
    <property type="match status" value="1"/>
</dbReference>
<evidence type="ECO:0000256" key="7">
    <source>
        <dbReference type="SAM" id="MobiDB-lite"/>
    </source>
</evidence>
<organism evidence="9 10">
    <name type="scientific">Microbispora corallina</name>
    <dbReference type="NCBI Taxonomy" id="83302"/>
    <lineage>
        <taxon>Bacteria</taxon>
        <taxon>Bacillati</taxon>
        <taxon>Actinomycetota</taxon>
        <taxon>Actinomycetes</taxon>
        <taxon>Streptosporangiales</taxon>
        <taxon>Streptosporangiaceae</taxon>
        <taxon>Microbispora</taxon>
    </lineage>
</organism>
<comment type="subcellular location">
    <subcellularLocation>
        <location evidence="1">Cell membrane</location>
        <topology evidence="1">Peripheral membrane protein</topology>
    </subcellularLocation>
</comment>
<feature type="compositionally biased region" description="Basic and acidic residues" evidence="7">
    <location>
        <begin position="243"/>
        <end position="259"/>
    </location>
</feature>
<name>A0ABQ4G604_9ACTN</name>
<dbReference type="PANTHER" id="PTHR42711:SF5">
    <property type="entry name" value="ABC TRANSPORTER ATP-BINDING PROTEIN NATA"/>
    <property type="match status" value="1"/>
</dbReference>
<keyword evidence="10" id="KW-1185">Reference proteome</keyword>
<evidence type="ECO:0000256" key="5">
    <source>
        <dbReference type="ARBA" id="ARBA00022840"/>
    </source>
</evidence>
<keyword evidence="6" id="KW-0046">Antibiotic resistance</keyword>
<dbReference type="EMBL" id="BOOC01000031">
    <property type="protein sequence ID" value="GIH42499.1"/>
    <property type="molecule type" value="Genomic_DNA"/>
</dbReference>
<evidence type="ECO:0000256" key="3">
    <source>
        <dbReference type="ARBA" id="ARBA00022448"/>
    </source>
</evidence>
<dbReference type="Proteomes" id="UP000603904">
    <property type="component" value="Unassembled WGS sequence"/>
</dbReference>
<keyword evidence="4" id="KW-0547">Nucleotide-binding</keyword>
<evidence type="ECO:0000313" key="10">
    <source>
        <dbReference type="Proteomes" id="UP000603904"/>
    </source>
</evidence>
<evidence type="ECO:0000256" key="6">
    <source>
        <dbReference type="ARBA" id="ARBA00023251"/>
    </source>
</evidence>